<keyword evidence="2" id="KW-0812">Transmembrane</keyword>
<dbReference type="HOGENOM" id="CLU_480613_0_0_1"/>
<organism evidence="3">
    <name type="scientific">Gaeumannomyces tritici (strain R3-111a-1)</name>
    <name type="common">Wheat and barley take-all root rot fungus</name>
    <name type="synonym">Gaeumannomyces graminis var. tritici</name>
    <dbReference type="NCBI Taxonomy" id="644352"/>
    <lineage>
        <taxon>Eukaryota</taxon>
        <taxon>Fungi</taxon>
        <taxon>Dikarya</taxon>
        <taxon>Ascomycota</taxon>
        <taxon>Pezizomycotina</taxon>
        <taxon>Sordariomycetes</taxon>
        <taxon>Sordariomycetidae</taxon>
        <taxon>Magnaporthales</taxon>
        <taxon>Magnaporthaceae</taxon>
        <taxon>Gaeumannomyces</taxon>
    </lineage>
</organism>
<reference evidence="4" key="5">
    <citation type="submission" date="2018-04" db="UniProtKB">
        <authorList>
            <consortium name="EnsemblFungi"/>
        </authorList>
    </citation>
    <scope>IDENTIFICATION</scope>
    <source>
        <strain evidence="4">R3-111a-1</strain>
    </source>
</reference>
<feature type="compositionally biased region" description="Polar residues" evidence="1">
    <location>
        <begin position="274"/>
        <end position="302"/>
    </location>
</feature>
<evidence type="ECO:0000313" key="5">
    <source>
        <dbReference type="Proteomes" id="UP000006039"/>
    </source>
</evidence>
<gene>
    <name evidence="4" type="primary">20340565</name>
    <name evidence="3" type="ORF">GGTG_00107</name>
</gene>
<keyword evidence="5" id="KW-1185">Reference proteome</keyword>
<feature type="region of interest" description="Disordered" evidence="1">
    <location>
        <begin position="265"/>
        <end position="317"/>
    </location>
</feature>
<sequence>MCCAGASSPPSGGPSKCCYADTSFCCPTADSGCCMNDQMCGTNGCEGTASFVVQSATTTTTLYTTNYTATITTTSTAFSTFLQTSMQLLTTNVTSGGVATATSTVYVKSTRYIKRDVPELAAPSAAPAVARDGGGAPARPEPSAPPPPLTAAPASPASAAIHDGLAAMGLVRKRTVTSVVYTYSFVWVGVPGATTVTKLVVLPVTSLVNSTSTVTNTIISDASVAVTVTSTITVDTLAAATVAPDPTATTNGTIPAVGAGAAATGAPGGDGFDSASQGTSPTAADSGPGSSSGVKGNGTTESAHPAAPPPPPPGLGAAAKAWQVEQPRPMRGALRAMIGAGAAVAGLAFLGLALILIRRHRANNSRYSSTPAAAALAGPPYGTGSSTAKNGGSWMLPVRLPPPPPLPPPVPPRHPANTPGGFPAWLTEAAASRSAISLGGLARHVSNAGGGPRQSSAVYSVSDYGDGVGGVGVGVGPYDPAMAPQPLAGPPLVDVGPRRWTVEMDSSAESLGAASSERTFGAGPVYDPARYMEAAVPAAAAGSETGCSRELREAPGQARPLLGSYGR</sequence>
<evidence type="ECO:0000256" key="1">
    <source>
        <dbReference type="SAM" id="MobiDB-lite"/>
    </source>
</evidence>
<feature type="transmembrane region" description="Helical" evidence="2">
    <location>
        <begin position="336"/>
        <end position="357"/>
    </location>
</feature>
<reference evidence="3" key="2">
    <citation type="submission" date="2010-07" db="EMBL/GenBank/DDBJ databases">
        <authorList>
            <consortium name="The Broad Institute Genome Sequencing Platform"/>
            <consortium name="Broad Institute Genome Sequencing Center for Infectious Disease"/>
            <person name="Ma L.-J."/>
            <person name="Dead R."/>
            <person name="Young S."/>
            <person name="Zeng Q."/>
            <person name="Koehrsen M."/>
            <person name="Alvarado L."/>
            <person name="Berlin A."/>
            <person name="Chapman S.B."/>
            <person name="Chen Z."/>
            <person name="Freedman E."/>
            <person name="Gellesch M."/>
            <person name="Goldberg J."/>
            <person name="Griggs A."/>
            <person name="Gujja S."/>
            <person name="Heilman E.R."/>
            <person name="Heiman D."/>
            <person name="Hepburn T."/>
            <person name="Howarth C."/>
            <person name="Jen D."/>
            <person name="Larson L."/>
            <person name="Mehta T."/>
            <person name="Neiman D."/>
            <person name="Pearson M."/>
            <person name="Roberts A."/>
            <person name="Saif S."/>
            <person name="Shea T."/>
            <person name="Shenoy N."/>
            <person name="Sisk P."/>
            <person name="Stolte C."/>
            <person name="Sykes S."/>
            <person name="Walk T."/>
            <person name="White J."/>
            <person name="Yandava C."/>
            <person name="Haas B."/>
            <person name="Nusbaum C."/>
            <person name="Birren B."/>
        </authorList>
    </citation>
    <scope>NUCLEOTIDE SEQUENCE</scope>
    <source>
        <strain evidence="3">R3-111a-1</strain>
    </source>
</reference>
<feature type="region of interest" description="Disordered" evidence="1">
    <location>
        <begin position="542"/>
        <end position="567"/>
    </location>
</feature>
<dbReference type="EnsemblFungi" id="EJT80103">
    <property type="protein sequence ID" value="EJT80103"/>
    <property type="gene ID" value="GGTG_00107"/>
</dbReference>
<name>J3NFR3_GAET3</name>
<reference evidence="3" key="3">
    <citation type="submission" date="2010-09" db="EMBL/GenBank/DDBJ databases">
        <title>Annotation of Gaeumannomyces graminis var. tritici R3-111a-1.</title>
        <authorList>
            <consortium name="The Broad Institute Genome Sequencing Platform"/>
            <person name="Ma L.-J."/>
            <person name="Dead R."/>
            <person name="Young S.K."/>
            <person name="Zeng Q."/>
            <person name="Gargeya S."/>
            <person name="Fitzgerald M."/>
            <person name="Haas B."/>
            <person name="Abouelleil A."/>
            <person name="Alvarado L."/>
            <person name="Arachchi H.M."/>
            <person name="Berlin A."/>
            <person name="Brown A."/>
            <person name="Chapman S.B."/>
            <person name="Chen Z."/>
            <person name="Dunbar C."/>
            <person name="Freedman E."/>
            <person name="Gearin G."/>
            <person name="Gellesch M."/>
            <person name="Goldberg J."/>
            <person name="Griggs A."/>
            <person name="Gujja S."/>
            <person name="Heiman D."/>
            <person name="Howarth C."/>
            <person name="Larson L."/>
            <person name="Lui A."/>
            <person name="MacDonald P.J.P."/>
            <person name="Mehta T."/>
            <person name="Montmayeur A."/>
            <person name="Murphy C."/>
            <person name="Neiman D."/>
            <person name="Pearson M."/>
            <person name="Priest M."/>
            <person name="Roberts A."/>
            <person name="Saif S."/>
            <person name="Shea T."/>
            <person name="Shenoy N."/>
            <person name="Sisk P."/>
            <person name="Stolte C."/>
            <person name="Sykes S."/>
            <person name="Yandava C."/>
            <person name="Wortman J."/>
            <person name="Nusbaum C."/>
            <person name="Birren B."/>
        </authorList>
    </citation>
    <scope>NUCLEOTIDE SEQUENCE</scope>
    <source>
        <strain evidence="3">R3-111a-1</strain>
    </source>
</reference>
<dbReference type="GeneID" id="20340565"/>
<dbReference type="Proteomes" id="UP000006039">
    <property type="component" value="Unassembled WGS sequence"/>
</dbReference>
<dbReference type="VEuPathDB" id="FungiDB:GGTG_00107"/>
<keyword evidence="2" id="KW-0472">Membrane</keyword>
<keyword evidence="2" id="KW-1133">Transmembrane helix</keyword>
<reference evidence="5" key="1">
    <citation type="submission" date="2010-07" db="EMBL/GenBank/DDBJ databases">
        <title>The genome sequence of Gaeumannomyces graminis var. tritici strain R3-111a-1.</title>
        <authorList>
            <consortium name="The Broad Institute Genome Sequencing Platform"/>
            <person name="Ma L.-J."/>
            <person name="Dead R."/>
            <person name="Young S."/>
            <person name="Zeng Q."/>
            <person name="Koehrsen M."/>
            <person name="Alvarado L."/>
            <person name="Berlin A."/>
            <person name="Chapman S.B."/>
            <person name="Chen Z."/>
            <person name="Freedman E."/>
            <person name="Gellesch M."/>
            <person name="Goldberg J."/>
            <person name="Griggs A."/>
            <person name="Gujja S."/>
            <person name="Heilman E.R."/>
            <person name="Heiman D."/>
            <person name="Hepburn T."/>
            <person name="Howarth C."/>
            <person name="Jen D."/>
            <person name="Larson L."/>
            <person name="Mehta T."/>
            <person name="Neiman D."/>
            <person name="Pearson M."/>
            <person name="Roberts A."/>
            <person name="Saif S."/>
            <person name="Shea T."/>
            <person name="Shenoy N."/>
            <person name="Sisk P."/>
            <person name="Stolte C."/>
            <person name="Sykes S."/>
            <person name="Walk T."/>
            <person name="White J."/>
            <person name="Yandava C."/>
            <person name="Haas B."/>
            <person name="Nusbaum C."/>
            <person name="Birren B."/>
        </authorList>
    </citation>
    <scope>NUCLEOTIDE SEQUENCE [LARGE SCALE GENOMIC DNA]</scope>
    <source>
        <strain evidence="5">R3-111a-1</strain>
    </source>
</reference>
<feature type="compositionally biased region" description="Pro residues" evidence="1">
    <location>
        <begin position="139"/>
        <end position="150"/>
    </location>
</feature>
<evidence type="ECO:0000256" key="2">
    <source>
        <dbReference type="SAM" id="Phobius"/>
    </source>
</evidence>
<accession>J3NFR3</accession>
<dbReference type="EMBL" id="GL385395">
    <property type="protein sequence ID" value="EJT80103.1"/>
    <property type="molecule type" value="Genomic_DNA"/>
</dbReference>
<protein>
    <submittedName>
        <fullName evidence="3 4">Uncharacterized protein</fullName>
    </submittedName>
</protein>
<evidence type="ECO:0000313" key="3">
    <source>
        <dbReference type="EMBL" id="EJT80103.1"/>
    </source>
</evidence>
<evidence type="ECO:0000313" key="4">
    <source>
        <dbReference type="EnsemblFungi" id="EJT80103"/>
    </source>
</evidence>
<feature type="region of interest" description="Disordered" evidence="1">
    <location>
        <begin position="123"/>
        <end position="155"/>
    </location>
</feature>
<proteinExistence type="predicted"/>
<dbReference type="RefSeq" id="XP_009216112.1">
    <property type="nucleotide sequence ID" value="XM_009217848.1"/>
</dbReference>
<dbReference type="AlphaFoldDB" id="J3NFR3"/>
<dbReference type="OrthoDB" id="4777407at2759"/>
<reference evidence="4" key="4">
    <citation type="journal article" date="2015" name="G3 (Bethesda)">
        <title>Genome sequences of three phytopathogenic species of the Magnaporthaceae family of fungi.</title>
        <authorList>
            <person name="Okagaki L.H."/>
            <person name="Nunes C.C."/>
            <person name="Sailsbery J."/>
            <person name="Clay B."/>
            <person name="Brown D."/>
            <person name="John T."/>
            <person name="Oh Y."/>
            <person name="Young N."/>
            <person name="Fitzgerald M."/>
            <person name="Haas B.J."/>
            <person name="Zeng Q."/>
            <person name="Young S."/>
            <person name="Adiconis X."/>
            <person name="Fan L."/>
            <person name="Levin J.Z."/>
            <person name="Mitchell T.K."/>
            <person name="Okubara P.A."/>
            <person name="Farman M.L."/>
            <person name="Kohn L.M."/>
            <person name="Birren B."/>
            <person name="Ma L.-J."/>
            <person name="Dean R.A."/>
        </authorList>
    </citation>
    <scope>NUCLEOTIDE SEQUENCE</scope>
    <source>
        <strain evidence="4">R3-111a-1</strain>
    </source>
</reference>